<keyword evidence="10" id="KW-1185">Reference proteome</keyword>
<keyword evidence="5" id="KW-0804">Transcription</keyword>
<feature type="compositionally biased region" description="Basic and acidic residues" evidence="7">
    <location>
        <begin position="144"/>
        <end position="161"/>
    </location>
</feature>
<dbReference type="GO" id="GO:0003677">
    <property type="term" value="F:DNA binding"/>
    <property type="evidence" value="ECO:0007669"/>
    <property type="project" value="UniProtKB-KW"/>
</dbReference>
<dbReference type="Pfam" id="PF00847">
    <property type="entry name" value="AP2"/>
    <property type="match status" value="1"/>
</dbReference>
<keyword evidence="6" id="KW-0539">Nucleus</keyword>
<organism evidence="9 10">
    <name type="scientific">Gossypium harknessii</name>
    <dbReference type="NCBI Taxonomy" id="34285"/>
    <lineage>
        <taxon>Eukaryota</taxon>
        <taxon>Viridiplantae</taxon>
        <taxon>Streptophyta</taxon>
        <taxon>Embryophyta</taxon>
        <taxon>Tracheophyta</taxon>
        <taxon>Spermatophyta</taxon>
        <taxon>Magnoliopsida</taxon>
        <taxon>eudicotyledons</taxon>
        <taxon>Gunneridae</taxon>
        <taxon>Pentapetalae</taxon>
        <taxon>rosids</taxon>
        <taxon>malvids</taxon>
        <taxon>Malvales</taxon>
        <taxon>Malvaceae</taxon>
        <taxon>Malvoideae</taxon>
        <taxon>Gossypium</taxon>
    </lineage>
</organism>
<dbReference type="SUPFAM" id="SSF54171">
    <property type="entry name" value="DNA-binding domain"/>
    <property type="match status" value="1"/>
</dbReference>
<evidence type="ECO:0000256" key="5">
    <source>
        <dbReference type="ARBA" id="ARBA00023163"/>
    </source>
</evidence>
<dbReference type="InterPro" id="IPR001471">
    <property type="entry name" value="AP2/ERF_dom"/>
</dbReference>
<evidence type="ECO:0000256" key="4">
    <source>
        <dbReference type="ARBA" id="ARBA00023125"/>
    </source>
</evidence>
<dbReference type="EMBL" id="JABFAD010000011">
    <property type="protein sequence ID" value="MBA0813599.1"/>
    <property type="molecule type" value="Genomic_DNA"/>
</dbReference>
<evidence type="ECO:0000256" key="1">
    <source>
        <dbReference type="ARBA" id="ARBA00004123"/>
    </source>
</evidence>
<dbReference type="CDD" id="cd00018">
    <property type="entry name" value="AP2"/>
    <property type="match status" value="1"/>
</dbReference>
<sequence length="299" mass="34190">MMMMQKERYEKEMEEMKKVTKEEYLASLRRRSSGFSRGVSKYRGVARHHHNGRWEARIGRVFGNKYLYLGTYNTQEEAAAAYDMAALEYRGANAVTNFDISHYIERLKQKGVLLVDRTEEQIPNPDEARRVESEENGPQPLQEQQERQEKQEQELNQEEAEKSQHFQYMQMQLPLCIDSPMTTMAGIEPTDSNELAWSFCMDSGLTSFLVPDIPLDGTAELPNLFDHDTGFEDNFDLIFDVGPPNKEEANRKCVMDDDVIGVGVSMNMEDDNRKERLSSPSSDSPCSSSTTSVSCNYSV</sequence>
<evidence type="ECO:0000256" key="2">
    <source>
        <dbReference type="ARBA" id="ARBA00022737"/>
    </source>
</evidence>
<evidence type="ECO:0000313" key="10">
    <source>
        <dbReference type="Proteomes" id="UP000593560"/>
    </source>
</evidence>
<dbReference type="Proteomes" id="UP000593560">
    <property type="component" value="Unassembled WGS sequence"/>
</dbReference>
<dbReference type="GO" id="GO:0003700">
    <property type="term" value="F:DNA-binding transcription factor activity"/>
    <property type="evidence" value="ECO:0007669"/>
    <property type="project" value="InterPro"/>
</dbReference>
<comment type="caution">
    <text evidence="9">The sequence shown here is derived from an EMBL/GenBank/DDBJ whole genome shotgun (WGS) entry which is preliminary data.</text>
</comment>
<evidence type="ECO:0000256" key="6">
    <source>
        <dbReference type="ARBA" id="ARBA00023242"/>
    </source>
</evidence>
<dbReference type="AlphaFoldDB" id="A0A7J9HUN2"/>
<proteinExistence type="predicted"/>
<comment type="subcellular location">
    <subcellularLocation>
        <location evidence="1">Nucleus</location>
    </subcellularLocation>
</comment>
<evidence type="ECO:0000256" key="7">
    <source>
        <dbReference type="SAM" id="MobiDB-lite"/>
    </source>
</evidence>
<feature type="compositionally biased region" description="Basic and acidic residues" evidence="7">
    <location>
        <begin position="117"/>
        <end position="133"/>
    </location>
</feature>
<dbReference type="PANTHER" id="PTHR32467:SF97">
    <property type="entry name" value="ETHYLENE-RESPONSIVE TRANSCRIPTION FACTOR WRI1"/>
    <property type="match status" value="1"/>
</dbReference>
<dbReference type="PANTHER" id="PTHR32467">
    <property type="entry name" value="AP2-LIKE ETHYLENE-RESPONSIVE TRANSCRIPTION FACTOR"/>
    <property type="match status" value="1"/>
</dbReference>
<feature type="region of interest" description="Disordered" evidence="7">
    <location>
        <begin position="117"/>
        <end position="161"/>
    </location>
</feature>
<feature type="domain" description="AP2/ERF" evidence="8">
    <location>
        <begin position="41"/>
        <end position="99"/>
    </location>
</feature>
<dbReference type="OrthoDB" id="207175at2759"/>
<gene>
    <name evidence="9" type="ORF">Gohar_027432</name>
</gene>
<dbReference type="InterPro" id="IPR036955">
    <property type="entry name" value="AP2/ERF_dom_sf"/>
</dbReference>
<feature type="compositionally biased region" description="Low complexity" evidence="7">
    <location>
        <begin position="278"/>
        <end position="299"/>
    </location>
</feature>
<keyword evidence="2" id="KW-0677">Repeat</keyword>
<dbReference type="PRINTS" id="PR00367">
    <property type="entry name" value="ETHRSPELEMNT"/>
</dbReference>
<dbReference type="Gene3D" id="3.30.730.10">
    <property type="entry name" value="AP2/ERF domain"/>
    <property type="match status" value="1"/>
</dbReference>
<protein>
    <recommendedName>
        <fullName evidence="8">AP2/ERF domain-containing protein</fullName>
    </recommendedName>
</protein>
<evidence type="ECO:0000313" key="9">
    <source>
        <dbReference type="EMBL" id="MBA0813599.1"/>
    </source>
</evidence>
<name>A0A7J9HUN2_9ROSI</name>
<evidence type="ECO:0000256" key="3">
    <source>
        <dbReference type="ARBA" id="ARBA00023015"/>
    </source>
</evidence>
<dbReference type="InterPro" id="IPR016177">
    <property type="entry name" value="DNA-bd_dom_sf"/>
</dbReference>
<accession>A0A7J9HUN2</accession>
<dbReference type="FunFam" id="3.30.730.10:FF:000002">
    <property type="entry name" value="AP2-like ethylene-responsive transcription factor"/>
    <property type="match status" value="1"/>
</dbReference>
<evidence type="ECO:0000259" key="8">
    <source>
        <dbReference type="PROSITE" id="PS51032"/>
    </source>
</evidence>
<feature type="region of interest" description="Disordered" evidence="7">
    <location>
        <begin position="266"/>
        <end position="299"/>
    </location>
</feature>
<reference evidence="9 10" key="1">
    <citation type="journal article" date="2019" name="Genome Biol. Evol.">
        <title>Insights into the evolution of the New World diploid cottons (Gossypium, subgenus Houzingenia) based on genome sequencing.</title>
        <authorList>
            <person name="Grover C.E."/>
            <person name="Arick M.A. 2nd"/>
            <person name="Thrash A."/>
            <person name="Conover J.L."/>
            <person name="Sanders W.S."/>
            <person name="Peterson D.G."/>
            <person name="Frelichowski J.E."/>
            <person name="Scheffler J.A."/>
            <person name="Scheffler B.E."/>
            <person name="Wendel J.F."/>
        </authorList>
    </citation>
    <scope>NUCLEOTIDE SEQUENCE [LARGE SCALE GENOMIC DNA]</scope>
    <source>
        <strain evidence="9">0</strain>
        <tissue evidence="9">Leaf</tissue>
    </source>
</reference>
<keyword evidence="3" id="KW-0805">Transcription regulation</keyword>
<dbReference type="GO" id="GO:0005634">
    <property type="term" value="C:nucleus"/>
    <property type="evidence" value="ECO:0007669"/>
    <property type="project" value="UniProtKB-SubCell"/>
</dbReference>
<keyword evidence="4" id="KW-0238">DNA-binding</keyword>
<dbReference type="SMART" id="SM00380">
    <property type="entry name" value="AP2"/>
    <property type="match status" value="1"/>
</dbReference>
<dbReference type="PROSITE" id="PS51032">
    <property type="entry name" value="AP2_ERF"/>
    <property type="match status" value="1"/>
</dbReference>